<evidence type="ECO:0000259" key="8">
    <source>
        <dbReference type="PROSITE" id="PS50850"/>
    </source>
</evidence>
<feature type="transmembrane region" description="Helical" evidence="7">
    <location>
        <begin position="183"/>
        <end position="205"/>
    </location>
</feature>
<dbReference type="Pfam" id="PF07690">
    <property type="entry name" value="MFS_1"/>
    <property type="match status" value="2"/>
</dbReference>
<evidence type="ECO:0000256" key="2">
    <source>
        <dbReference type="ARBA" id="ARBA00022448"/>
    </source>
</evidence>
<protein>
    <submittedName>
        <fullName evidence="9">EmrB/QacA subfamily drug resistance transporter</fullName>
    </submittedName>
</protein>
<keyword evidence="4 7" id="KW-0812">Transmembrane</keyword>
<comment type="caution">
    <text evidence="9">The sequence shown here is derived from an EMBL/GenBank/DDBJ whole genome shotgun (WGS) entry which is preliminary data.</text>
</comment>
<dbReference type="PROSITE" id="PS50850">
    <property type="entry name" value="MFS"/>
    <property type="match status" value="1"/>
</dbReference>
<feature type="transmembrane region" description="Helical" evidence="7">
    <location>
        <begin position="340"/>
        <end position="362"/>
    </location>
</feature>
<dbReference type="GO" id="GO:0005886">
    <property type="term" value="C:plasma membrane"/>
    <property type="evidence" value="ECO:0007669"/>
    <property type="project" value="UniProtKB-SubCell"/>
</dbReference>
<comment type="subcellular location">
    <subcellularLocation>
        <location evidence="1">Cell membrane</location>
        <topology evidence="1">Multi-pass membrane protein</topology>
    </subcellularLocation>
</comment>
<keyword evidence="2" id="KW-0813">Transport</keyword>
<evidence type="ECO:0000256" key="5">
    <source>
        <dbReference type="ARBA" id="ARBA00022989"/>
    </source>
</evidence>
<organism evidence="9 10">
    <name type="scientific">Antricoccus suffuscus</name>
    <dbReference type="NCBI Taxonomy" id="1629062"/>
    <lineage>
        <taxon>Bacteria</taxon>
        <taxon>Bacillati</taxon>
        <taxon>Actinomycetota</taxon>
        <taxon>Actinomycetes</taxon>
        <taxon>Geodermatophilales</taxon>
        <taxon>Antricoccaceae</taxon>
        <taxon>Antricoccus</taxon>
    </lineage>
</organism>
<reference evidence="9 10" key="1">
    <citation type="submission" date="2018-03" db="EMBL/GenBank/DDBJ databases">
        <title>Genomic Encyclopedia of Archaeal and Bacterial Type Strains, Phase II (KMG-II): from individual species to whole genera.</title>
        <authorList>
            <person name="Goeker M."/>
        </authorList>
    </citation>
    <scope>NUCLEOTIDE SEQUENCE [LARGE SCALE GENOMIC DNA]</scope>
    <source>
        <strain evidence="9 10">DSM 100065</strain>
    </source>
</reference>
<name>A0A2T1A5X1_9ACTN</name>
<evidence type="ECO:0000256" key="1">
    <source>
        <dbReference type="ARBA" id="ARBA00004651"/>
    </source>
</evidence>
<evidence type="ECO:0000256" key="6">
    <source>
        <dbReference type="ARBA" id="ARBA00023136"/>
    </source>
</evidence>
<keyword evidence="5 7" id="KW-1133">Transmembrane helix</keyword>
<dbReference type="SUPFAM" id="SSF103473">
    <property type="entry name" value="MFS general substrate transporter"/>
    <property type="match status" value="1"/>
</dbReference>
<feature type="domain" description="Major facilitator superfamily (MFS) profile" evidence="8">
    <location>
        <begin position="1"/>
        <end position="436"/>
    </location>
</feature>
<dbReference type="InterPro" id="IPR020846">
    <property type="entry name" value="MFS_dom"/>
</dbReference>
<feature type="transmembrane region" description="Helical" evidence="7">
    <location>
        <begin position="251"/>
        <end position="275"/>
    </location>
</feature>
<feature type="transmembrane region" description="Helical" evidence="7">
    <location>
        <begin position="314"/>
        <end position="334"/>
    </location>
</feature>
<gene>
    <name evidence="9" type="ORF">CLV47_10188</name>
</gene>
<keyword evidence="10" id="KW-1185">Reference proteome</keyword>
<evidence type="ECO:0000256" key="7">
    <source>
        <dbReference type="SAM" id="Phobius"/>
    </source>
</evidence>
<feature type="transmembrane region" description="Helical" evidence="7">
    <location>
        <begin position="413"/>
        <end position="434"/>
    </location>
</feature>
<dbReference type="InterPro" id="IPR011701">
    <property type="entry name" value="MFS"/>
</dbReference>
<accession>A0A2T1A5X1</accession>
<feature type="transmembrane region" description="Helical" evidence="7">
    <location>
        <begin position="151"/>
        <end position="171"/>
    </location>
</feature>
<dbReference type="CDD" id="cd17321">
    <property type="entry name" value="MFS_MMR_MDR_like"/>
    <property type="match status" value="1"/>
</dbReference>
<dbReference type="Gene3D" id="1.20.1250.20">
    <property type="entry name" value="MFS general substrate transporter like domains"/>
    <property type="match status" value="2"/>
</dbReference>
<evidence type="ECO:0000313" key="9">
    <source>
        <dbReference type="EMBL" id="PRZ43964.1"/>
    </source>
</evidence>
<feature type="transmembrane region" description="Helical" evidence="7">
    <location>
        <begin position="383"/>
        <end position="401"/>
    </location>
</feature>
<dbReference type="PANTHER" id="PTHR42718">
    <property type="entry name" value="MAJOR FACILITATOR SUPERFAMILY MULTIDRUG TRANSPORTER MFSC"/>
    <property type="match status" value="1"/>
</dbReference>
<evidence type="ECO:0000256" key="3">
    <source>
        <dbReference type="ARBA" id="ARBA00022475"/>
    </source>
</evidence>
<feature type="transmembrane region" description="Helical" evidence="7">
    <location>
        <begin position="287"/>
        <end position="307"/>
    </location>
</feature>
<keyword evidence="6 7" id="KW-0472">Membrane</keyword>
<dbReference type="PANTHER" id="PTHR42718:SF46">
    <property type="entry name" value="BLR6921 PROTEIN"/>
    <property type="match status" value="1"/>
</dbReference>
<keyword evidence="3" id="KW-1003">Cell membrane</keyword>
<dbReference type="PROSITE" id="PS00216">
    <property type="entry name" value="SUGAR_TRANSPORT_1"/>
    <property type="match status" value="1"/>
</dbReference>
<feature type="transmembrane region" description="Helical" evidence="7">
    <location>
        <begin position="211"/>
        <end position="231"/>
    </location>
</feature>
<feature type="transmembrane region" description="Helical" evidence="7">
    <location>
        <begin position="32"/>
        <end position="51"/>
    </location>
</feature>
<dbReference type="GO" id="GO:0022857">
    <property type="term" value="F:transmembrane transporter activity"/>
    <property type="evidence" value="ECO:0007669"/>
    <property type="project" value="InterPro"/>
</dbReference>
<evidence type="ECO:0000256" key="4">
    <source>
        <dbReference type="ARBA" id="ARBA00022692"/>
    </source>
</evidence>
<dbReference type="InterPro" id="IPR005829">
    <property type="entry name" value="Sugar_transporter_CS"/>
</dbReference>
<evidence type="ECO:0000313" key="10">
    <source>
        <dbReference type="Proteomes" id="UP000237752"/>
    </source>
</evidence>
<dbReference type="Proteomes" id="UP000237752">
    <property type="component" value="Unassembled WGS sequence"/>
</dbReference>
<feature type="transmembrane region" description="Helical" evidence="7">
    <location>
        <begin position="88"/>
        <end position="110"/>
    </location>
</feature>
<dbReference type="AlphaFoldDB" id="A0A2T1A5X1"/>
<sequence length="437" mass="44350">MCAGAFMGQLDASIVSLALPPMQKEFGASAGSVQWVALSYLLTLVALVAPVGRVSDWLGRKSVYVYGFGVFTVASLLCALAPNLTTLIIFRVLQAVGAAMLQANSVALIATAVPRDSLSKAIGVQGAAQAIGLALGPTVGGLLVSLGDWRLIFAVNIPFGIIGITAGWFLLPQSQSLAERTRFDRLGLALFVPSIVLLVLALSFVGHPGIAALWPIAGGALALTIGAVFLVRSRRTPHPLIDLRLFASRTFSTGIVSGLLSYAVLFGVLFAVPMASAHLQSAATTGLVLTILPVTLALVAPIAGYLGDRNGPRLVTSIGMLIAAIGLALIGALGSSLWGLIVGLVVLGIGSGVFTPANNASIMASAPRRQSGAASGILNMTRGLGTAFGVTAATLAVGYAAGAADLARGMSIAMYGFCVAALVAALACVFGGGARRT</sequence>
<dbReference type="EMBL" id="PVUE01000001">
    <property type="protein sequence ID" value="PRZ43964.1"/>
    <property type="molecule type" value="Genomic_DNA"/>
</dbReference>
<proteinExistence type="predicted"/>
<feature type="transmembrane region" description="Helical" evidence="7">
    <location>
        <begin position="122"/>
        <end position="145"/>
    </location>
</feature>
<feature type="transmembrane region" description="Helical" evidence="7">
    <location>
        <begin position="63"/>
        <end position="82"/>
    </location>
</feature>
<dbReference type="InterPro" id="IPR036259">
    <property type="entry name" value="MFS_trans_sf"/>
</dbReference>